<dbReference type="SMART" id="SM00184">
    <property type="entry name" value="RING"/>
    <property type="match status" value="2"/>
</dbReference>
<evidence type="ECO:0000313" key="7">
    <source>
        <dbReference type="Proteomes" id="UP000815325"/>
    </source>
</evidence>
<dbReference type="PANTHER" id="PTHR14991:SF0">
    <property type="entry name" value="RING FINGER PROTEIN 32"/>
    <property type="match status" value="1"/>
</dbReference>
<keyword evidence="1" id="KW-0479">Metal-binding</keyword>
<feature type="domain" description="RING-type" evidence="5">
    <location>
        <begin position="89"/>
        <end position="115"/>
    </location>
</feature>
<dbReference type="Pfam" id="PF17123">
    <property type="entry name" value="zf-RING_11"/>
    <property type="match status" value="1"/>
</dbReference>
<organism evidence="6 7">
    <name type="scientific">Dunaliella salina</name>
    <name type="common">Green alga</name>
    <name type="synonym">Protococcus salinus</name>
    <dbReference type="NCBI Taxonomy" id="3046"/>
    <lineage>
        <taxon>Eukaryota</taxon>
        <taxon>Viridiplantae</taxon>
        <taxon>Chlorophyta</taxon>
        <taxon>core chlorophytes</taxon>
        <taxon>Chlorophyceae</taxon>
        <taxon>CS clade</taxon>
        <taxon>Chlamydomonadales</taxon>
        <taxon>Dunaliellaceae</taxon>
        <taxon>Dunaliella</taxon>
    </lineage>
</organism>
<keyword evidence="3" id="KW-0862">Zinc</keyword>
<dbReference type="InterPro" id="IPR001841">
    <property type="entry name" value="Znf_RING"/>
</dbReference>
<evidence type="ECO:0000256" key="4">
    <source>
        <dbReference type="PROSITE-ProRule" id="PRU00175"/>
    </source>
</evidence>
<protein>
    <recommendedName>
        <fullName evidence="5">RING-type domain-containing protein</fullName>
    </recommendedName>
</protein>
<dbReference type="SUPFAM" id="SSF57850">
    <property type="entry name" value="RING/U-box"/>
    <property type="match status" value="2"/>
</dbReference>
<reference evidence="6" key="1">
    <citation type="submission" date="2017-08" db="EMBL/GenBank/DDBJ databases">
        <authorList>
            <person name="Polle J.E."/>
            <person name="Barry K."/>
            <person name="Cushman J."/>
            <person name="Schmutz J."/>
            <person name="Tran D."/>
            <person name="Hathwaick L.T."/>
            <person name="Yim W.C."/>
            <person name="Jenkins J."/>
            <person name="Mckie-Krisberg Z.M."/>
            <person name="Prochnik S."/>
            <person name="Lindquist E."/>
            <person name="Dockter R.B."/>
            <person name="Adam C."/>
            <person name="Molina H."/>
            <person name="Bunkerborg J."/>
            <person name="Jin E."/>
            <person name="Buchheim M."/>
            <person name="Magnuson J."/>
        </authorList>
    </citation>
    <scope>NUCLEOTIDE SEQUENCE</scope>
    <source>
        <strain evidence="6">CCAP 19/18</strain>
    </source>
</reference>
<dbReference type="InterPro" id="IPR013083">
    <property type="entry name" value="Znf_RING/FYVE/PHD"/>
</dbReference>
<name>A0ABQ7H9Z5_DUNSA</name>
<dbReference type="EMBL" id="MU069439">
    <property type="protein sequence ID" value="KAF5843674.1"/>
    <property type="molecule type" value="Genomic_DNA"/>
</dbReference>
<evidence type="ECO:0000256" key="2">
    <source>
        <dbReference type="ARBA" id="ARBA00022771"/>
    </source>
</evidence>
<dbReference type="PANTHER" id="PTHR14991">
    <property type="entry name" value="RING FINGER PROTEIN 32"/>
    <property type="match status" value="1"/>
</dbReference>
<keyword evidence="7" id="KW-1185">Reference proteome</keyword>
<accession>A0ABQ7H9Z5</accession>
<comment type="caution">
    <text evidence="6">The sequence shown here is derived from an EMBL/GenBank/DDBJ whole genome shotgun (WGS) entry which is preliminary data.</text>
</comment>
<dbReference type="Proteomes" id="UP000815325">
    <property type="component" value="Unassembled WGS sequence"/>
</dbReference>
<dbReference type="PROSITE" id="PS50089">
    <property type="entry name" value="ZF_RING_2"/>
    <property type="match status" value="2"/>
</dbReference>
<dbReference type="Gene3D" id="3.30.40.10">
    <property type="entry name" value="Zinc/RING finger domain, C3HC4 (zinc finger)"/>
    <property type="match status" value="2"/>
</dbReference>
<keyword evidence="2 4" id="KW-0863">Zinc-finger</keyword>
<evidence type="ECO:0000313" key="6">
    <source>
        <dbReference type="EMBL" id="KAF5843674.1"/>
    </source>
</evidence>
<feature type="domain" description="RING-type" evidence="5">
    <location>
        <begin position="300"/>
        <end position="349"/>
    </location>
</feature>
<dbReference type="InterPro" id="IPR027370">
    <property type="entry name" value="Znf-RING_euk"/>
</dbReference>
<sequence length="358" mass="39651">MPRGRGGRHGRNDKERGALLAAAALQDDLARRWQIPGAPKSNPSFRPGAELTLAQHLGLIPKPDPLLTEKEWNQVHLTARLHFRSTTDCAICREGFKEEQQVLLSCSHVFHSSCIAAVRGWLARKRVRELRKHNPPQDPRLLRRWAAERLEDESNKWINDMSKEQGDLDDLFAEFDQSLAISRSIFSQVPNPHHSRWQQGIEAGDASRLQQLGPWAHDGEFAHLSDSLDLVGGEETQVEGAAPTTVDPAFSSSSSSLAQLHQSSMAPAAALAAFSGHSGAPDVDWGTVMKEALSRKEIECPICIGALNRNGQRGIAWLSCTHCFHEECIATFEAFELSQGGLPSCPVCRANYQRRCFQ</sequence>
<dbReference type="Pfam" id="PF13445">
    <property type="entry name" value="zf-RING_UBOX"/>
    <property type="match status" value="1"/>
</dbReference>
<dbReference type="InterPro" id="IPR042862">
    <property type="entry name" value="RNF32"/>
</dbReference>
<evidence type="ECO:0000256" key="3">
    <source>
        <dbReference type="ARBA" id="ARBA00022833"/>
    </source>
</evidence>
<evidence type="ECO:0000259" key="5">
    <source>
        <dbReference type="PROSITE" id="PS50089"/>
    </source>
</evidence>
<gene>
    <name evidence="6" type="ORF">DUNSADRAFT_10849</name>
</gene>
<proteinExistence type="predicted"/>
<evidence type="ECO:0000256" key="1">
    <source>
        <dbReference type="ARBA" id="ARBA00022723"/>
    </source>
</evidence>